<sequence>MSKFTESKSRRPAALDPSTPRSQAASTSKSPRSTALFPSSPNSQAGSTSKSPRSTALFPASPNSQAGSTSKSESKTHRSKPSTSGRPRSLSSSTGTSAPNDWPPRVSSMTTPWTTPANSWPTMDLSPRDQCLRNSALFGKILSHIEPGTDLGSLKAQRQSLLWIALTCRTISPTAIKYLWRRLDNLLPLLYLLPSFTKRNSKYGLSGAPNPLEWQAFDRHATFVKEIVYEDIPKTVQIDPAVYLRLFLRNATILPHLERFACKTSVRPSESEILVYLQSPLHTLELGTFEPGTLYGGDTGKMAATREAVVSSLSTNPSHISHLILVDQPFSVLAEGIPLQHLTSLEFRAMYGVMDATLLRQIGSLPFLRSFTADSGCFTGLNLSNIATRLSGAGRVAGANASQSQEHGGLFTHLTHLELERHPSLPHSTISLFLQLIGSPGCARSS</sequence>
<dbReference type="EMBL" id="JACAZI010000019">
    <property type="protein sequence ID" value="KAF7340366.1"/>
    <property type="molecule type" value="Genomic_DNA"/>
</dbReference>
<feature type="compositionally biased region" description="Low complexity" evidence="1">
    <location>
        <begin position="81"/>
        <end position="97"/>
    </location>
</feature>
<gene>
    <name evidence="2" type="ORF">MVEN_01956000</name>
</gene>
<accession>A0A8H6XH36</accession>
<evidence type="ECO:0000313" key="2">
    <source>
        <dbReference type="EMBL" id="KAF7340366.1"/>
    </source>
</evidence>
<feature type="region of interest" description="Disordered" evidence="1">
    <location>
        <begin position="1"/>
        <end position="126"/>
    </location>
</feature>
<comment type="caution">
    <text evidence="2">The sequence shown here is derived from an EMBL/GenBank/DDBJ whole genome shotgun (WGS) entry which is preliminary data.</text>
</comment>
<protein>
    <submittedName>
        <fullName evidence="2">Uncharacterized protein</fullName>
    </submittedName>
</protein>
<proteinExistence type="predicted"/>
<feature type="compositionally biased region" description="Polar residues" evidence="1">
    <location>
        <begin position="107"/>
        <end position="121"/>
    </location>
</feature>
<dbReference type="Proteomes" id="UP000620124">
    <property type="component" value="Unassembled WGS sequence"/>
</dbReference>
<dbReference type="OrthoDB" id="2631350at2759"/>
<evidence type="ECO:0000313" key="3">
    <source>
        <dbReference type="Proteomes" id="UP000620124"/>
    </source>
</evidence>
<keyword evidence="3" id="KW-1185">Reference proteome</keyword>
<feature type="compositionally biased region" description="Polar residues" evidence="1">
    <location>
        <begin position="19"/>
        <end position="54"/>
    </location>
</feature>
<dbReference type="AlphaFoldDB" id="A0A8H6XH36"/>
<reference evidence="2" key="1">
    <citation type="submission" date="2020-05" db="EMBL/GenBank/DDBJ databases">
        <title>Mycena genomes resolve the evolution of fungal bioluminescence.</title>
        <authorList>
            <person name="Tsai I.J."/>
        </authorList>
    </citation>
    <scope>NUCLEOTIDE SEQUENCE</scope>
    <source>
        <strain evidence="2">CCC161011</strain>
    </source>
</reference>
<name>A0A8H6XH36_9AGAR</name>
<organism evidence="2 3">
    <name type="scientific">Mycena venus</name>
    <dbReference type="NCBI Taxonomy" id="2733690"/>
    <lineage>
        <taxon>Eukaryota</taxon>
        <taxon>Fungi</taxon>
        <taxon>Dikarya</taxon>
        <taxon>Basidiomycota</taxon>
        <taxon>Agaricomycotina</taxon>
        <taxon>Agaricomycetes</taxon>
        <taxon>Agaricomycetidae</taxon>
        <taxon>Agaricales</taxon>
        <taxon>Marasmiineae</taxon>
        <taxon>Mycenaceae</taxon>
        <taxon>Mycena</taxon>
    </lineage>
</organism>
<feature type="compositionally biased region" description="Polar residues" evidence="1">
    <location>
        <begin position="61"/>
        <end position="71"/>
    </location>
</feature>
<evidence type="ECO:0000256" key="1">
    <source>
        <dbReference type="SAM" id="MobiDB-lite"/>
    </source>
</evidence>